<feature type="compositionally biased region" description="Acidic residues" evidence="1">
    <location>
        <begin position="79"/>
        <end position="97"/>
    </location>
</feature>
<dbReference type="EMBL" id="ABDF02000089">
    <property type="protein sequence ID" value="EHK17093.1"/>
    <property type="molecule type" value="Genomic_DNA"/>
</dbReference>
<comment type="caution">
    <text evidence="2">The sequence shown here is derived from an EMBL/GenBank/DDBJ whole genome shotgun (WGS) entry which is preliminary data.</text>
</comment>
<accession>G9N7Y1</accession>
<dbReference type="HOGENOM" id="CLU_1643938_0_0_1"/>
<dbReference type="InParanoid" id="G9N7Y1"/>
<reference evidence="2 3" key="1">
    <citation type="journal article" date="2011" name="Genome Biol.">
        <title>Comparative genome sequence analysis underscores mycoparasitism as the ancestral life style of Trichoderma.</title>
        <authorList>
            <person name="Kubicek C.P."/>
            <person name="Herrera-Estrella A."/>
            <person name="Seidl-Seiboth V."/>
            <person name="Martinez D.A."/>
            <person name="Druzhinina I.S."/>
            <person name="Thon M."/>
            <person name="Zeilinger S."/>
            <person name="Casas-Flores S."/>
            <person name="Horwitz B.A."/>
            <person name="Mukherjee P.K."/>
            <person name="Mukherjee M."/>
            <person name="Kredics L."/>
            <person name="Alcaraz L.D."/>
            <person name="Aerts A."/>
            <person name="Antal Z."/>
            <person name="Atanasova L."/>
            <person name="Cervantes-Badillo M.G."/>
            <person name="Challacombe J."/>
            <person name="Chertkov O."/>
            <person name="McCluskey K."/>
            <person name="Coulpier F."/>
            <person name="Deshpande N."/>
            <person name="von Doehren H."/>
            <person name="Ebbole D.J."/>
            <person name="Esquivel-Naranjo E.U."/>
            <person name="Fekete E."/>
            <person name="Flipphi M."/>
            <person name="Glaser F."/>
            <person name="Gomez-Rodriguez E.Y."/>
            <person name="Gruber S."/>
            <person name="Han C."/>
            <person name="Henrissat B."/>
            <person name="Hermosa R."/>
            <person name="Hernandez-Onate M."/>
            <person name="Karaffa L."/>
            <person name="Kosti I."/>
            <person name="Le Crom S."/>
            <person name="Lindquist E."/>
            <person name="Lucas S."/>
            <person name="Luebeck M."/>
            <person name="Luebeck P.S."/>
            <person name="Margeot A."/>
            <person name="Metz B."/>
            <person name="Misra M."/>
            <person name="Nevalainen H."/>
            <person name="Omann M."/>
            <person name="Packer N."/>
            <person name="Perrone G."/>
            <person name="Uresti-Rivera E.E."/>
            <person name="Salamov A."/>
            <person name="Schmoll M."/>
            <person name="Seiboth B."/>
            <person name="Shapiro H."/>
            <person name="Sukno S."/>
            <person name="Tamayo-Ramos J.A."/>
            <person name="Tisch D."/>
            <person name="Wiest A."/>
            <person name="Wilkinson H.H."/>
            <person name="Zhang M."/>
            <person name="Coutinho P.M."/>
            <person name="Kenerley C.M."/>
            <person name="Monte E."/>
            <person name="Baker S.E."/>
            <person name="Grigoriev I.V."/>
        </authorList>
    </citation>
    <scope>NUCLEOTIDE SEQUENCE [LARGE SCALE GENOMIC DNA]</scope>
    <source>
        <strain evidence="3">Gv29-8 / FGSC 10586</strain>
    </source>
</reference>
<keyword evidence="3" id="KW-1185">Reference proteome</keyword>
<name>G9N7Y1_HYPVG</name>
<dbReference type="RefSeq" id="XP_013951295.1">
    <property type="nucleotide sequence ID" value="XM_014095820.1"/>
</dbReference>
<organism evidence="2 3">
    <name type="scientific">Hypocrea virens (strain Gv29-8 / FGSC 10586)</name>
    <name type="common">Gliocladium virens</name>
    <name type="synonym">Trichoderma virens</name>
    <dbReference type="NCBI Taxonomy" id="413071"/>
    <lineage>
        <taxon>Eukaryota</taxon>
        <taxon>Fungi</taxon>
        <taxon>Dikarya</taxon>
        <taxon>Ascomycota</taxon>
        <taxon>Pezizomycotina</taxon>
        <taxon>Sordariomycetes</taxon>
        <taxon>Hypocreomycetidae</taxon>
        <taxon>Hypocreales</taxon>
        <taxon>Hypocreaceae</taxon>
        <taxon>Trichoderma</taxon>
    </lineage>
</organism>
<sequence>MSSAFKWHIPRIPTRAIRLVHLHRRAISFLKNHGMFTVQIYDPEVDQYAIKDLRSLQIKGLSLIFSRDISSRRRQHSEDEPEEYDVEEEEEEESEEEWPGRGRRRRRSWDYSVPGLQFDLSPSPAETQNRVNLEGSVDDADESCRKRPRVEPFLRDQADQL</sequence>
<dbReference type="Proteomes" id="UP000007115">
    <property type="component" value="Unassembled WGS sequence"/>
</dbReference>
<evidence type="ECO:0000313" key="3">
    <source>
        <dbReference type="Proteomes" id="UP000007115"/>
    </source>
</evidence>
<dbReference type="AlphaFoldDB" id="G9N7Y1"/>
<proteinExistence type="predicted"/>
<evidence type="ECO:0000313" key="2">
    <source>
        <dbReference type="EMBL" id="EHK17093.1"/>
    </source>
</evidence>
<gene>
    <name evidence="2" type="ORF">TRIVIDRAFT_226936</name>
</gene>
<evidence type="ECO:0000256" key="1">
    <source>
        <dbReference type="SAM" id="MobiDB-lite"/>
    </source>
</evidence>
<dbReference type="VEuPathDB" id="FungiDB:TRIVIDRAFT_226936"/>
<protein>
    <submittedName>
        <fullName evidence="2">Uncharacterized protein</fullName>
    </submittedName>
</protein>
<dbReference type="GeneID" id="25792046"/>
<feature type="compositionally biased region" description="Basic and acidic residues" evidence="1">
    <location>
        <begin position="142"/>
        <end position="161"/>
    </location>
</feature>
<feature type="region of interest" description="Disordered" evidence="1">
    <location>
        <begin position="70"/>
        <end position="161"/>
    </location>
</feature>